<proteinExistence type="predicted"/>
<dbReference type="EMBL" id="PZQS01000008">
    <property type="protein sequence ID" value="PVD25933.1"/>
    <property type="molecule type" value="Genomic_DNA"/>
</dbReference>
<sequence length="89" mass="10315">MLMNKREKERERDKKKRKGETGRKKKREEVYQSIIVVSPFTLCWKEKLSPGQLCAHLFSLVSIFSSIIDVARSTHCTEVNGEVGYVTRV</sequence>
<evidence type="ECO:0000256" key="1">
    <source>
        <dbReference type="SAM" id="MobiDB-lite"/>
    </source>
</evidence>
<feature type="region of interest" description="Disordered" evidence="1">
    <location>
        <begin position="1"/>
        <end position="27"/>
    </location>
</feature>
<dbReference type="AlphaFoldDB" id="A0A2T7NXR0"/>
<comment type="caution">
    <text evidence="2">The sequence shown here is derived from an EMBL/GenBank/DDBJ whole genome shotgun (WGS) entry which is preliminary data.</text>
</comment>
<keyword evidence="3" id="KW-1185">Reference proteome</keyword>
<accession>A0A2T7NXR0</accession>
<name>A0A2T7NXR0_POMCA</name>
<evidence type="ECO:0000313" key="2">
    <source>
        <dbReference type="EMBL" id="PVD25933.1"/>
    </source>
</evidence>
<protein>
    <submittedName>
        <fullName evidence="2">Uncharacterized protein</fullName>
    </submittedName>
</protein>
<reference evidence="2 3" key="1">
    <citation type="submission" date="2018-04" db="EMBL/GenBank/DDBJ databases">
        <title>The genome of golden apple snail Pomacea canaliculata provides insight into stress tolerance and invasive adaptation.</title>
        <authorList>
            <person name="Liu C."/>
            <person name="Liu B."/>
            <person name="Ren Y."/>
            <person name="Zhang Y."/>
            <person name="Wang H."/>
            <person name="Li S."/>
            <person name="Jiang F."/>
            <person name="Yin L."/>
            <person name="Zhang G."/>
            <person name="Qian W."/>
            <person name="Fan W."/>
        </authorList>
    </citation>
    <scope>NUCLEOTIDE SEQUENCE [LARGE SCALE GENOMIC DNA]</scope>
    <source>
        <strain evidence="2">SZHN2017</strain>
        <tissue evidence="2">Muscle</tissue>
    </source>
</reference>
<feature type="compositionally biased region" description="Basic and acidic residues" evidence="1">
    <location>
        <begin position="1"/>
        <end position="12"/>
    </location>
</feature>
<gene>
    <name evidence="2" type="ORF">C0Q70_13598</name>
</gene>
<dbReference type="Proteomes" id="UP000245119">
    <property type="component" value="Linkage Group LG8"/>
</dbReference>
<organism evidence="2 3">
    <name type="scientific">Pomacea canaliculata</name>
    <name type="common">Golden apple snail</name>
    <dbReference type="NCBI Taxonomy" id="400727"/>
    <lineage>
        <taxon>Eukaryota</taxon>
        <taxon>Metazoa</taxon>
        <taxon>Spiralia</taxon>
        <taxon>Lophotrochozoa</taxon>
        <taxon>Mollusca</taxon>
        <taxon>Gastropoda</taxon>
        <taxon>Caenogastropoda</taxon>
        <taxon>Architaenioglossa</taxon>
        <taxon>Ampullarioidea</taxon>
        <taxon>Ampullariidae</taxon>
        <taxon>Pomacea</taxon>
    </lineage>
</organism>
<evidence type="ECO:0000313" key="3">
    <source>
        <dbReference type="Proteomes" id="UP000245119"/>
    </source>
</evidence>